<proteinExistence type="predicted"/>
<dbReference type="GeneID" id="83183589"/>
<protein>
    <submittedName>
        <fullName evidence="1">Uncharacterized protein</fullName>
    </submittedName>
</protein>
<reference evidence="1" key="2">
    <citation type="journal article" date="2023" name="IMA Fungus">
        <title>Comparative genomic study of the Penicillium genus elucidates a diverse pangenome and 15 lateral gene transfer events.</title>
        <authorList>
            <person name="Petersen C."/>
            <person name="Sorensen T."/>
            <person name="Nielsen M.R."/>
            <person name="Sondergaard T.E."/>
            <person name="Sorensen J.L."/>
            <person name="Fitzpatrick D.A."/>
            <person name="Frisvad J.C."/>
            <person name="Nielsen K.L."/>
        </authorList>
    </citation>
    <scope>NUCLEOTIDE SEQUENCE</scope>
    <source>
        <strain evidence="1">IBT 15544</strain>
    </source>
</reference>
<gene>
    <name evidence="1" type="ORF">N7498_009232</name>
</gene>
<organism evidence="1 2">
    <name type="scientific">Penicillium cinerascens</name>
    <dbReference type="NCBI Taxonomy" id="70096"/>
    <lineage>
        <taxon>Eukaryota</taxon>
        <taxon>Fungi</taxon>
        <taxon>Dikarya</taxon>
        <taxon>Ascomycota</taxon>
        <taxon>Pezizomycotina</taxon>
        <taxon>Eurotiomycetes</taxon>
        <taxon>Eurotiomycetidae</taxon>
        <taxon>Eurotiales</taxon>
        <taxon>Aspergillaceae</taxon>
        <taxon>Penicillium</taxon>
    </lineage>
</organism>
<dbReference type="RefSeq" id="XP_058303187.1">
    <property type="nucleotide sequence ID" value="XM_058456288.1"/>
</dbReference>
<reference evidence="1" key="1">
    <citation type="submission" date="2022-12" db="EMBL/GenBank/DDBJ databases">
        <authorList>
            <person name="Petersen C."/>
        </authorList>
    </citation>
    <scope>NUCLEOTIDE SEQUENCE</scope>
    <source>
        <strain evidence="1">IBT 15544</strain>
    </source>
</reference>
<evidence type="ECO:0000313" key="2">
    <source>
        <dbReference type="Proteomes" id="UP001150904"/>
    </source>
</evidence>
<dbReference type="Proteomes" id="UP001150904">
    <property type="component" value="Unassembled WGS sequence"/>
</dbReference>
<comment type="caution">
    <text evidence="1">The sequence shown here is derived from an EMBL/GenBank/DDBJ whole genome shotgun (WGS) entry which is preliminary data.</text>
</comment>
<evidence type="ECO:0000313" key="1">
    <source>
        <dbReference type="EMBL" id="KAJ5190247.1"/>
    </source>
</evidence>
<dbReference type="EMBL" id="JAPQKR010000016">
    <property type="protein sequence ID" value="KAJ5190247.1"/>
    <property type="molecule type" value="Genomic_DNA"/>
</dbReference>
<keyword evidence="2" id="KW-1185">Reference proteome</keyword>
<name>A0A9W9J5J7_9EURO</name>
<accession>A0A9W9J5J7</accession>
<dbReference type="OrthoDB" id="5327538at2759"/>
<dbReference type="AlphaFoldDB" id="A0A9W9J5J7"/>
<sequence length="126" mass="14207">MKIRIEVYIHVRRDFAVQLAPLLFADTTILFRSRTLTGQPVCPNSTAPLRYLNSMSILSIHPAAVFYPQPNLGFGPPVVSRKRWSQIPHLTISSKLPDNRSKPIWSLGSRAIPKATEVTLRGRWSS</sequence>